<feature type="domain" description="YycE-like N-terminal" evidence="1">
    <location>
        <begin position="3"/>
        <end position="54"/>
    </location>
</feature>
<reference evidence="3 4" key="1">
    <citation type="submission" date="2018-01" db="EMBL/GenBank/DDBJ databases">
        <title>Complete and assembled Genome of Pantoea calida DSM22759T.</title>
        <authorList>
            <person name="Stevens M.J.A."/>
            <person name="Zurfluh K."/>
            <person name="Stephan R."/>
        </authorList>
    </citation>
    <scope>NUCLEOTIDE SEQUENCE [LARGE SCALE GENOMIC DNA]</scope>
    <source>
        <strain evidence="3 4">DSM 22759</strain>
    </source>
</reference>
<dbReference type="EMBL" id="CP026378">
    <property type="protein sequence ID" value="AUY24859.1"/>
    <property type="molecule type" value="Genomic_DNA"/>
</dbReference>
<dbReference type="Gene3D" id="3.10.180.10">
    <property type="entry name" value="2,3-Dihydroxybiphenyl 1,2-Dioxygenase, domain 1"/>
    <property type="match status" value="1"/>
</dbReference>
<evidence type="ECO:0008006" key="5">
    <source>
        <dbReference type="Google" id="ProtNLM"/>
    </source>
</evidence>
<dbReference type="InterPro" id="IPR029068">
    <property type="entry name" value="Glyas_Bleomycin-R_OHBP_Dase"/>
</dbReference>
<dbReference type="RefSeq" id="WP_084970450.1">
    <property type="nucleotide sequence ID" value="NZ_CP026378.1"/>
</dbReference>
<gene>
    <name evidence="3" type="ORF">C2E16_08035</name>
</gene>
<dbReference type="Pfam" id="PF22659">
    <property type="entry name" value="YycE-like_C"/>
    <property type="match status" value="1"/>
</dbReference>
<evidence type="ECO:0000313" key="4">
    <source>
        <dbReference type="Proteomes" id="UP000237673"/>
    </source>
</evidence>
<name>A0ABN5H8E8_9GAMM</name>
<protein>
    <recommendedName>
        <fullName evidence="5">VOC family protein</fullName>
    </recommendedName>
</protein>
<dbReference type="SUPFAM" id="SSF54593">
    <property type="entry name" value="Glyoxalase/Bleomycin resistance protein/Dihydroxybiphenyl dioxygenase"/>
    <property type="match status" value="1"/>
</dbReference>
<sequence length="129" mass="14636">MQLRIARPVSDLRHSQQLYCQGLGMQLLGAFSDHQGHSGVMLGYADESWHLEFTQCLHHPAAPVSTEEDLLVLWLPEEPLWLARCQAMRAAGFQAINPFNPYWKTAARTFIDGDNYRTVVRLGCWPPVS</sequence>
<evidence type="ECO:0000259" key="2">
    <source>
        <dbReference type="Pfam" id="PF22659"/>
    </source>
</evidence>
<feature type="domain" description="YycE-like C-terminal" evidence="2">
    <location>
        <begin position="69"/>
        <end position="120"/>
    </location>
</feature>
<dbReference type="GeneID" id="84631139"/>
<evidence type="ECO:0000259" key="1">
    <source>
        <dbReference type="Pfam" id="PF22658"/>
    </source>
</evidence>
<dbReference type="InterPro" id="IPR058997">
    <property type="entry name" value="YycE-like_C"/>
</dbReference>
<keyword evidence="4" id="KW-1185">Reference proteome</keyword>
<organism evidence="3 4">
    <name type="scientific">Mixta calida</name>
    <dbReference type="NCBI Taxonomy" id="665913"/>
    <lineage>
        <taxon>Bacteria</taxon>
        <taxon>Pseudomonadati</taxon>
        <taxon>Pseudomonadota</taxon>
        <taxon>Gammaproteobacteria</taxon>
        <taxon>Enterobacterales</taxon>
        <taxon>Erwiniaceae</taxon>
        <taxon>Mixta</taxon>
    </lineage>
</organism>
<dbReference type="Pfam" id="PF22658">
    <property type="entry name" value="YycE-like_N"/>
    <property type="match status" value="1"/>
</dbReference>
<accession>A0ABN5H8E8</accession>
<dbReference type="CDD" id="cd06587">
    <property type="entry name" value="VOC"/>
    <property type="match status" value="1"/>
</dbReference>
<dbReference type="InterPro" id="IPR058998">
    <property type="entry name" value="YycE-like_N"/>
</dbReference>
<evidence type="ECO:0000313" key="3">
    <source>
        <dbReference type="EMBL" id="AUY24859.1"/>
    </source>
</evidence>
<proteinExistence type="predicted"/>
<dbReference type="Proteomes" id="UP000237673">
    <property type="component" value="Chromosome"/>
</dbReference>